<evidence type="ECO:0000256" key="4">
    <source>
        <dbReference type="ARBA" id="ARBA00005254"/>
    </source>
</evidence>
<dbReference type="PANTHER" id="PTHR43176:SF3">
    <property type="entry name" value="3-HYDROXYISOBUTYRYL-COA HYDROLASE, MITOCHONDRIAL"/>
    <property type="match status" value="1"/>
</dbReference>
<keyword evidence="7" id="KW-0101">Branched-chain amino acid catabolism</keyword>
<keyword evidence="8" id="KW-0378">Hydrolase</keyword>
<evidence type="ECO:0000256" key="8">
    <source>
        <dbReference type="ARBA" id="ARBA00022801"/>
    </source>
</evidence>
<keyword evidence="14" id="KW-1185">Reference proteome</keyword>
<reference evidence="13" key="2">
    <citation type="submission" date="2022-10" db="EMBL/GenBank/DDBJ databases">
        <authorList>
            <consortium name="ENA_rothamsted_submissions"/>
            <consortium name="culmorum"/>
            <person name="King R."/>
        </authorList>
    </citation>
    <scope>NUCLEOTIDE SEQUENCE</scope>
</reference>
<evidence type="ECO:0000256" key="2">
    <source>
        <dbReference type="ARBA" id="ARBA00004173"/>
    </source>
</evidence>
<dbReference type="Pfam" id="PF16113">
    <property type="entry name" value="ECH_2"/>
    <property type="match status" value="1"/>
</dbReference>
<dbReference type="Gene3D" id="3.90.226.10">
    <property type="entry name" value="2-enoyl-CoA Hydratase, Chain A, domain 1"/>
    <property type="match status" value="1"/>
</dbReference>
<dbReference type="InterPro" id="IPR045004">
    <property type="entry name" value="ECH_dom"/>
</dbReference>
<dbReference type="GO" id="GO:0005739">
    <property type="term" value="C:mitochondrion"/>
    <property type="evidence" value="ECO:0007669"/>
    <property type="project" value="UniProtKB-SubCell"/>
</dbReference>
<comment type="function">
    <text evidence="10">Hydrolyzes 3-hydroxyisobutyryl-CoA (HIBYL-CoA), a saline catabolite. Has high activity toward isobutyryl-CoA. Could be an isobutyryl-CoA dehydrogenase that functions in valine catabolism. Also hydrolyzes 3-hydroxypropanoyl-CoA.</text>
</comment>
<evidence type="ECO:0000313" key="14">
    <source>
        <dbReference type="Proteomes" id="UP001153714"/>
    </source>
</evidence>
<evidence type="ECO:0000256" key="1">
    <source>
        <dbReference type="ARBA" id="ARBA00001709"/>
    </source>
</evidence>
<dbReference type="EMBL" id="OU893338">
    <property type="protein sequence ID" value="CAG9795403.1"/>
    <property type="molecule type" value="Genomic_DNA"/>
</dbReference>
<feature type="domain" description="Enoyl-CoA hydratase/isomerase" evidence="12">
    <location>
        <begin position="36"/>
        <end position="351"/>
    </location>
</feature>
<dbReference type="EC" id="3.1.2.4" evidence="5"/>
<dbReference type="Proteomes" id="UP001153714">
    <property type="component" value="Chromosome 7"/>
</dbReference>
<comment type="subcellular location">
    <subcellularLocation>
        <location evidence="2">Mitochondrion</location>
    </subcellularLocation>
</comment>
<dbReference type="PANTHER" id="PTHR43176">
    <property type="entry name" value="3-HYDROXYISOBUTYRYL-COA HYDROLASE-RELATED"/>
    <property type="match status" value="1"/>
</dbReference>
<name>A0A9N9RF35_9NEOP</name>
<dbReference type="AlphaFoldDB" id="A0A9N9RF35"/>
<organism evidence="13 14">
    <name type="scientific">Diatraea saccharalis</name>
    <name type="common">sugarcane borer</name>
    <dbReference type="NCBI Taxonomy" id="40085"/>
    <lineage>
        <taxon>Eukaryota</taxon>
        <taxon>Metazoa</taxon>
        <taxon>Ecdysozoa</taxon>
        <taxon>Arthropoda</taxon>
        <taxon>Hexapoda</taxon>
        <taxon>Insecta</taxon>
        <taxon>Pterygota</taxon>
        <taxon>Neoptera</taxon>
        <taxon>Endopterygota</taxon>
        <taxon>Lepidoptera</taxon>
        <taxon>Glossata</taxon>
        <taxon>Ditrysia</taxon>
        <taxon>Pyraloidea</taxon>
        <taxon>Crambidae</taxon>
        <taxon>Crambinae</taxon>
        <taxon>Diatraea</taxon>
    </lineage>
</organism>
<accession>A0A9N9RF35</accession>
<evidence type="ECO:0000259" key="12">
    <source>
        <dbReference type="Pfam" id="PF16113"/>
    </source>
</evidence>
<comment type="pathway">
    <text evidence="3">Amino-acid degradation; L-valine degradation.</text>
</comment>
<evidence type="ECO:0000256" key="5">
    <source>
        <dbReference type="ARBA" id="ARBA00011915"/>
    </source>
</evidence>
<evidence type="ECO:0000256" key="10">
    <source>
        <dbReference type="ARBA" id="ARBA00024871"/>
    </source>
</evidence>
<dbReference type="GO" id="GO:0003860">
    <property type="term" value="F:3-hydroxyisobutyryl-CoA hydrolase activity"/>
    <property type="evidence" value="ECO:0007669"/>
    <property type="project" value="UniProtKB-EC"/>
</dbReference>
<sequence length="367" mass="41264">MFKLSANLSRGTTVFLKRTMSTQEADVLFETLNNAGIITLNRPKALNSLNTSMVSKLLSQLQEWQNQKSLVIIKGAGDKAFCAGGDVKAAIDKVEGPRFFRTEYNLNYLIGNYKIPYIAFINGITMGGGMGLSVHGKYRVATEKTVIAMPETKIGLFPDVGGSYFLPRLQVNLGLYLGLTGDRLKGKDVVKAGIATHYVPSKRLYELEKLLSRCTNNSEVSSLLSKFNEPTEQFSLAEHIKHINYCFAASSIEEIIERLEKVQNDWSKKTLETLHTMCPGSLKITSRALQRGAQLDLGQCLQMEYRLACRATTNHDFPEGVRALLIDKDNKPQWKPRTLQEVDEDYVEGYFKRLPDDQELKFFDAKL</sequence>
<proteinExistence type="inferred from homology"/>
<dbReference type="FunFam" id="3.90.226.10:FF:000026">
    <property type="entry name" value="3-hydroxyisobutyryl-CoA hydrolase, mitochondrial"/>
    <property type="match status" value="1"/>
</dbReference>
<dbReference type="OrthoDB" id="1737613at2759"/>
<dbReference type="InterPro" id="IPR029045">
    <property type="entry name" value="ClpP/crotonase-like_dom_sf"/>
</dbReference>
<evidence type="ECO:0000256" key="11">
    <source>
        <dbReference type="ARBA" id="ARBA00031181"/>
    </source>
</evidence>
<dbReference type="CDD" id="cd06558">
    <property type="entry name" value="crotonase-like"/>
    <property type="match status" value="1"/>
</dbReference>
<dbReference type="GO" id="GO:0006574">
    <property type="term" value="P:L-valine catabolic process"/>
    <property type="evidence" value="ECO:0007669"/>
    <property type="project" value="TreeGrafter"/>
</dbReference>
<evidence type="ECO:0000256" key="7">
    <source>
        <dbReference type="ARBA" id="ARBA00022456"/>
    </source>
</evidence>
<evidence type="ECO:0000313" key="13">
    <source>
        <dbReference type="EMBL" id="CAG9795403.1"/>
    </source>
</evidence>
<evidence type="ECO:0000256" key="9">
    <source>
        <dbReference type="ARBA" id="ARBA00023128"/>
    </source>
</evidence>
<protein>
    <recommendedName>
        <fullName evidence="6">3-hydroxyisobutyryl-CoA hydrolase, mitochondrial</fullName>
        <ecNumber evidence="5">3.1.2.4</ecNumber>
    </recommendedName>
    <alternativeName>
        <fullName evidence="11">3-hydroxyisobutyryl-coenzyme A hydrolase</fullName>
    </alternativeName>
</protein>
<comment type="similarity">
    <text evidence="4">Belongs to the enoyl-CoA hydratase/isomerase family.</text>
</comment>
<evidence type="ECO:0000256" key="6">
    <source>
        <dbReference type="ARBA" id="ARBA00016714"/>
    </source>
</evidence>
<comment type="catalytic activity">
    <reaction evidence="1">
        <text>3-hydroxy-2-methylpropanoyl-CoA + H2O = 3-hydroxy-2-methylpropanoate + CoA + H(+)</text>
        <dbReference type="Rhea" id="RHEA:20888"/>
        <dbReference type="ChEBI" id="CHEBI:11805"/>
        <dbReference type="ChEBI" id="CHEBI:15377"/>
        <dbReference type="ChEBI" id="CHEBI:15378"/>
        <dbReference type="ChEBI" id="CHEBI:57287"/>
        <dbReference type="ChEBI" id="CHEBI:57340"/>
        <dbReference type="EC" id="3.1.2.4"/>
    </reaction>
</comment>
<evidence type="ECO:0000256" key="3">
    <source>
        <dbReference type="ARBA" id="ARBA00005109"/>
    </source>
</evidence>
<keyword evidence="9" id="KW-0496">Mitochondrion</keyword>
<dbReference type="InterPro" id="IPR032259">
    <property type="entry name" value="HIBYL-CoA-H"/>
</dbReference>
<reference evidence="13" key="1">
    <citation type="submission" date="2021-12" db="EMBL/GenBank/DDBJ databases">
        <authorList>
            <person name="King R."/>
        </authorList>
    </citation>
    <scope>NUCLEOTIDE SEQUENCE</scope>
</reference>
<dbReference type="NCBIfam" id="NF004127">
    <property type="entry name" value="PRK05617.1"/>
    <property type="match status" value="1"/>
</dbReference>
<dbReference type="SUPFAM" id="SSF52096">
    <property type="entry name" value="ClpP/crotonase"/>
    <property type="match status" value="1"/>
</dbReference>
<gene>
    <name evidence="13" type="ORF">DIATSA_LOCUS12672</name>
</gene>